<evidence type="ECO:0000256" key="6">
    <source>
        <dbReference type="ARBA" id="ARBA00023274"/>
    </source>
</evidence>
<dbReference type="SUPFAM" id="SSF54747">
    <property type="entry name" value="Ribosomal L11/L12e N-terminal domain"/>
    <property type="match status" value="1"/>
</dbReference>
<name>A0ABY5DKA0_9GAMM</name>
<keyword evidence="12" id="KW-1185">Reference proteome</keyword>
<keyword evidence="3 7" id="KW-0699">rRNA-binding</keyword>
<dbReference type="SMART" id="SM00649">
    <property type="entry name" value="RL11"/>
    <property type="match status" value="1"/>
</dbReference>
<dbReference type="InterPro" id="IPR036796">
    <property type="entry name" value="Ribosomal_uL11_N_sf"/>
</dbReference>
<dbReference type="InterPro" id="IPR020785">
    <property type="entry name" value="Ribosomal_uL11_CS"/>
</dbReference>
<keyword evidence="5 7" id="KW-0689">Ribosomal protein</keyword>
<evidence type="ECO:0000256" key="3">
    <source>
        <dbReference type="ARBA" id="ARBA00022730"/>
    </source>
</evidence>
<dbReference type="PANTHER" id="PTHR11661">
    <property type="entry name" value="60S RIBOSOMAL PROTEIN L12"/>
    <property type="match status" value="1"/>
</dbReference>
<dbReference type="HAMAP" id="MF_00736">
    <property type="entry name" value="Ribosomal_uL11"/>
    <property type="match status" value="1"/>
</dbReference>
<comment type="PTM">
    <text evidence="7">One or more lysine residues are methylated.</text>
</comment>
<dbReference type="Pfam" id="PF00298">
    <property type="entry name" value="Ribosomal_L11"/>
    <property type="match status" value="1"/>
</dbReference>
<comment type="subunit">
    <text evidence="7">Part of the ribosomal stalk of the 50S ribosomal subunit. Interacts with L10 and the large rRNA to form the base of the stalk. L10 forms an elongated spine to which L12 dimers bind in a sequential fashion forming a multimeric L10(L12)X complex.</text>
</comment>
<feature type="domain" description="Large ribosomal subunit protein uL11 C-terminal" evidence="9">
    <location>
        <begin position="73"/>
        <end position="138"/>
    </location>
</feature>
<proteinExistence type="inferred from homology"/>
<dbReference type="InterPro" id="IPR000911">
    <property type="entry name" value="Ribosomal_uL11"/>
</dbReference>
<keyword evidence="2 7" id="KW-0488">Methylation</keyword>
<evidence type="ECO:0000259" key="9">
    <source>
        <dbReference type="Pfam" id="PF00298"/>
    </source>
</evidence>
<gene>
    <name evidence="7 11" type="primary">rplK</name>
    <name evidence="11" type="ORF">MMH89_03600</name>
</gene>
<dbReference type="PROSITE" id="PS00359">
    <property type="entry name" value="RIBOSOMAL_L11"/>
    <property type="match status" value="1"/>
</dbReference>
<comment type="similarity">
    <text evidence="1 7 8">Belongs to the universal ribosomal protein uL11 family.</text>
</comment>
<organism evidence="11 12">
    <name type="scientific">Candidatus Comchoanobacter bicostacola</name>
    <dbReference type="NCBI Taxonomy" id="2919598"/>
    <lineage>
        <taxon>Bacteria</taxon>
        <taxon>Pseudomonadati</taxon>
        <taxon>Pseudomonadota</taxon>
        <taxon>Gammaproteobacteria</taxon>
        <taxon>Candidatus Comchoanobacterales</taxon>
        <taxon>Candidatus Comchoanobacteraceae</taxon>
        <taxon>Candidatus Comchoanobacter</taxon>
    </lineage>
</organism>
<dbReference type="GO" id="GO:0005840">
    <property type="term" value="C:ribosome"/>
    <property type="evidence" value="ECO:0007669"/>
    <property type="project" value="UniProtKB-KW"/>
</dbReference>
<evidence type="ECO:0000256" key="1">
    <source>
        <dbReference type="ARBA" id="ARBA00010537"/>
    </source>
</evidence>
<protein>
    <recommendedName>
        <fullName evidence="7">Large ribosomal subunit protein uL11</fullName>
    </recommendedName>
</protein>
<comment type="function">
    <text evidence="7">Forms part of the ribosomal stalk which helps the ribosome interact with GTP-bound translation factors.</text>
</comment>
<evidence type="ECO:0000256" key="5">
    <source>
        <dbReference type="ARBA" id="ARBA00022980"/>
    </source>
</evidence>
<evidence type="ECO:0000256" key="7">
    <source>
        <dbReference type="HAMAP-Rule" id="MF_00736"/>
    </source>
</evidence>
<dbReference type="PANTHER" id="PTHR11661:SF1">
    <property type="entry name" value="LARGE RIBOSOMAL SUBUNIT PROTEIN UL11M"/>
    <property type="match status" value="1"/>
</dbReference>
<keyword evidence="4 7" id="KW-0694">RNA-binding</keyword>
<dbReference type="InterPro" id="IPR020784">
    <property type="entry name" value="Ribosomal_uL11_N"/>
</dbReference>
<dbReference type="EMBL" id="CP092900">
    <property type="protein sequence ID" value="UTC24309.1"/>
    <property type="molecule type" value="Genomic_DNA"/>
</dbReference>
<feature type="domain" description="Large ribosomal subunit protein uL11 N-terminal" evidence="10">
    <location>
        <begin position="7"/>
        <end position="66"/>
    </location>
</feature>
<dbReference type="Proteomes" id="UP001055955">
    <property type="component" value="Chromosome"/>
</dbReference>
<dbReference type="CDD" id="cd00349">
    <property type="entry name" value="Ribosomal_L11"/>
    <property type="match status" value="1"/>
</dbReference>
<dbReference type="InterPro" id="IPR020783">
    <property type="entry name" value="Ribosomal_uL11_C"/>
</dbReference>
<evidence type="ECO:0000259" key="10">
    <source>
        <dbReference type="Pfam" id="PF03946"/>
    </source>
</evidence>
<evidence type="ECO:0000313" key="11">
    <source>
        <dbReference type="EMBL" id="UTC24309.1"/>
    </source>
</evidence>
<reference evidence="11 12" key="1">
    <citation type="journal article" date="2022" name="Nat. Microbiol.">
        <title>The microbiome of a bacterivorous marine choanoflagellate contains a resource-demanding obligate bacterial associate.</title>
        <authorList>
            <person name="Needham D.M."/>
            <person name="Poirier C."/>
            <person name="Bachy C."/>
            <person name="George E.E."/>
            <person name="Wilken S."/>
            <person name="Yung C.C.M."/>
            <person name="Limardo A.J."/>
            <person name="Morando M."/>
            <person name="Sudek L."/>
            <person name="Malmstrom R.R."/>
            <person name="Keeling P.J."/>
            <person name="Santoro A.E."/>
            <person name="Worden A.Z."/>
        </authorList>
    </citation>
    <scope>NUCLEOTIDE SEQUENCE [LARGE SCALE GENOMIC DNA]</scope>
    <source>
        <strain evidence="11 12">Comchoano-1</strain>
    </source>
</reference>
<sequence>MAGFQIVKLQVEAGKANPGNVGSILGQYGVNMRDFCVQFNERSLKNESEGTLVRVVLKINSKDRSFHMDVFAPPVAVLIKDVIGCKGSGEPNKTKVGKLSLADMRKIVEKKKLELTGAEEVAMLKTVAGTARSMGVEVDVDWSELKTKAESNDGE</sequence>
<dbReference type="Pfam" id="PF03946">
    <property type="entry name" value="Ribosomal_L11_N"/>
    <property type="match status" value="1"/>
</dbReference>
<evidence type="ECO:0000256" key="4">
    <source>
        <dbReference type="ARBA" id="ARBA00022884"/>
    </source>
</evidence>
<evidence type="ECO:0000256" key="2">
    <source>
        <dbReference type="ARBA" id="ARBA00022481"/>
    </source>
</evidence>
<keyword evidence="6 7" id="KW-0687">Ribonucleoprotein</keyword>
<dbReference type="SUPFAM" id="SSF46906">
    <property type="entry name" value="Ribosomal protein L11, C-terminal domain"/>
    <property type="match status" value="1"/>
</dbReference>
<dbReference type="Gene3D" id="3.30.1550.10">
    <property type="entry name" value="Ribosomal protein L11/L12, N-terminal domain"/>
    <property type="match status" value="1"/>
</dbReference>
<dbReference type="RefSeq" id="WP_258568093.1">
    <property type="nucleotide sequence ID" value="NZ_CP092900.1"/>
</dbReference>
<evidence type="ECO:0000256" key="8">
    <source>
        <dbReference type="RuleBase" id="RU003978"/>
    </source>
</evidence>
<evidence type="ECO:0000313" key="12">
    <source>
        <dbReference type="Proteomes" id="UP001055955"/>
    </source>
</evidence>
<accession>A0ABY5DKA0</accession>
<dbReference type="Gene3D" id="1.10.10.250">
    <property type="entry name" value="Ribosomal protein L11, C-terminal domain"/>
    <property type="match status" value="1"/>
</dbReference>
<dbReference type="InterPro" id="IPR036769">
    <property type="entry name" value="Ribosomal_uL11_C_sf"/>
</dbReference>